<organism evidence="2 3">
    <name type="scientific">Paraburkholderia azotifigens</name>
    <dbReference type="NCBI Taxonomy" id="2057004"/>
    <lineage>
        <taxon>Bacteria</taxon>
        <taxon>Pseudomonadati</taxon>
        <taxon>Pseudomonadota</taxon>
        <taxon>Betaproteobacteria</taxon>
        <taxon>Burkholderiales</taxon>
        <taxon>Burkholderiaceae</taxon>
        <taxon>Paraburkholderia</taxon>
    </lineage>
</organism>
<dbReference type="SUPFAM" id="SSF52200">
    <property type="entry name" value="Toll/Interleukin receptor TIR domain"/>
    <property type="match status" value="1"/>
</dbReference>
<evidence type="ECO:0000256" key="1">
    <source>
        <dbReference type="SAM" id="MobiDB-lite"/>
    </source>
</evidence>
<evidence type="ECO:0000313" key="2">
    <source>
        <dbReference type="EMBL" id="TXC79837.1"/>
    </source>
</evidence>
<evidence type="ECO:0000313" key="3">
    <source>
        <dbReference type="Proteomes" id="UP000321776"/>
    </source>
</evidence>
<dbReference type="AlphaFoldDB" id="A0A5C6V3N0"/>
<dbReference type="Gene3D" id="3.40.50.10140">
    <property type="entry name" value="Toll/interleukin-1 receptor homology (TIR) domain"/>
    <property type="match status" value="1"/>
</dbReference>
<proteinExistence type="predicted"/>
<sequence>MQRSLRSGIEKPATPLEGFSMRVDQKERTDDPPKRFYDVFLSYRFRDRDKVDGLQKKIESHGFTTFRDTDLVELDDRANVTQEKVEIIRRNLSRATCLIFAYSRAAANDDNSLGVWMPWELGFFDGSISSRIGVYLFDEKPDPFDARTFFKNAEYLQLYEVLTDTSLLEFLARNAVRERRIDNVESGFLWLQHLYEESLTNPTNVALGVGEWYADHASRFWRENGNEALAACFAELKVKLDDLRVSWTPQLRLRMFDALLSGSPDVNTIATRETAAKVGNVQNANPMLVDWFGMWQAAMKPFQVGTDAPDSVRNPLTAVPR</sequence>
<accession>A0A5C6V3N0</accession>
<feature type="region of interest" description="Disordered" evidence="1">
    <location>
        <begin position="1"/>
        <end position="30"/>
    </location>
</feature>
<protein>
    <recommendedName>
        <fullName evidence="4">TIR domain-containing protein</fullName>
    </recommendedName>
</protein>
<dbReference type="EMBL" id="VOQS01000005">
    <property type="protein sequence ID" value="TXC79837.1"/>
    <property type="molecule type" value="Genomic_DNA"/>
</dbReference>
<comment type="caution">
    <text evidence="2">The sequence shown here is derived from an EMBL/GenBank/DDBJ whole genome shotgun (WGS) entry which is preliminary data.</text>
</comment>
<dbReference type="Proteomes" id="UP000321776">
    <property type="component" value="Unassembled WGS sequence"/>
</dbReference>
<name>A0A5C6V3N0_9BURK</name>
<gene>
    <name evidence="2" type="ORF">FRZ40_36565</name>
</gene>
<dbReference type="InterPro" id="IPR035897">
    <property type="entry name" value="Toll_tir_struct_dom_sf"/>
</dbReference>
<evidence type="ECO:0008006" key="4">
    <source>
        <dbReference type="Google" id="ProtNLM"/>
    </source>
</evidence>
<reference evidence="2 3" key="1">
    <citation type="journal article" date="2018" name="Int. J. Syst. Evol. Microbiol.">
        <title>Paraburkholderia azotifigens sp. nov., a nitrogen-fixing bacterium isolated from paddy soil.</title>
        <authorList>
            <person name="Choi G.M."/>
            <person name="Im W.T."/>
        </authorList>
    </citation>
    <scope>NUCLEOTIDE SEQUENCE [LARGE SCALE GENOMIC DNA]</scope>
    <source>
        <strain evidence="2 3">NF 2-5-3</strain>
    </source>
</reference>